<evidence type="ECO:0000313" key="3">
    <source>
        <dbReference type="Proteomes" id="UP000001194"/>
    </source>
</evidence>
<dbReference type="RefSeq" id="XP_001886492.1">
    <property type="nucleotide sequence ID" value="XM_001886457.1"/>
</dbReference>
<accession>B0DRG9</accession>
<dbReference type="Proteomes" id="UP000001194">
    <property type="component" value="Unassembled WGS sequence"/>
</dbReference>
<dbReference type="EMBL" id="DS547128">
    <property type="protein sequence ID" value="EDR02782.1"/>
    <property type="molecule type" value="Genomic_DNA"/>
</dbReference>
<protein>
    <submittedName>
        <fullName evidence="2">Predicted protein</fullName>
    </submittedName>
</protein>
<keyword evidence="1" id="KW-0732">Signal</keyword>
<dbReference type="AlphaFoldDB" id="B0DRG9"/>
<dbReference type="HOGENOM" id="CLU_1652449_0_0_1"/>
<feature type="chain" id="PRO_5002749230" evidence="1">
    <location>
        <begin position="20"/>
        <end position="160"/>
    </location>
</feature>
<proteinExistence type="predicted"/>
<name>B0DRG9_LACBS</name>
<dbReference type="GeneID" id="6082129"/>
<dbReference type="OrthoDB" id="3010635at2759"/>
<dbReference type="STRING" id="486041.B0DRG9"/>
<dbReference type="InParanoid" id="B0DRG9"/>
<reference evidence="2 3" key="1">
    <citation type="journal article" date="2008" name="Nature">
        <title>The genome of Laccaria bicolor provides insights into mycorrhizal symbiosis.</title>
        <authorList>
            <person name="Martin F."/>
            <person name="Aerts A."/>
            <person name="Ahren D."/>
            <person name="Brun A."/>
            <person name="Danchin E.G.J."/>
            <person name="Duchaussoy F."/>
            <person name="Gibon J."/>
            <person name="Kohler A."/>
            <person name="Lindquist E."/>
            <person name="Pereda V."/>
            <person name="Salamov A."/>
            <person name="Shapiro H.J."/>
            <person name="Wuyts J."/>
            <person name="Blaudez D."/>
            <person name="Buee M."/>
            <person name="Brokstein P."/>
            <person name="Canbaeck B."/>
            <person name="Cohen D."/>
            <person name="Courty P.E."/>
            <person name="Coutinho P.M."/>
            <person name="Delaruelle C."/>
            <person name="Detter J.C."/>
            <person name="Deveau A."/>
            <person name="DiFazio S."/>
            <person name="Duplessis S."/>
            <person name="Fraissinet-Tachet L."/>
            <person name="Lucic E."/>
            <person name="Frey-Klett P."/>
            <person name="Fourrey C."/>
            <person name="Feussner I."/>
            <person name="Gay G."/>
            <person name="Grimwood J."/>
            <person name="Hoegger P.J."/>
            <person name="Jain P."/>
            <person name="Kilaru S."/>
            <person name="Labbe J."/>
            <person name="Lin Y.C."/>
            <person name="Legue V."/>
            <person name="Le Tacon F."/>
            <person name="Marmeisse R."/>
            <person name="Melayah D."/>
            <person name="Montanini B."/>
            <person name="Muratet M."/>
            <person name="Nehls U."/>
            <person name="Niculita-Hirzel H."/>
            <person name="Oudot-Le Secq M.P."/>
            <person name="Peter M."/>
            <person name="Quesneville H."/>
            <person name="Rajashekar B."/>
            <person name="Reich M."/>
            <person name="Rouhier N."/>
            <person name="Schmutz J."/>
            <person name="Yin T."/>
            <person name="Chalot M."/>
            <person name="Henrissat B."/>
            <person name="Kuees U."/>
            <person name="Lucas S."/>
            <person name="Van de Peer Y."/>
            <person name="Podila G.K."/>
            <person name="Polle A."/>
            <person name="Pukkila P.J."/>
            <person name="Richardson P.M."/>
            <person name="Rouze P."/>
            <person name="Sanders I.R."/>
            <person name="Stajich J.E."/>
            <person name="Tunlid A."/>
            <person name="Tuskan G."/>
            <person name="Grigoriev I.V."/>
        </authorList>
    </citation>
    <scope>NUCLEOTIDE SEQUENCE [LARGE SCALE GENOMIC DNA]</scope>
    <source>
        <strain evidence="3">S238N-H82 / ATCC MYA-4686</strain>
    </source>
</reference>
<gene>
    <name evidence="2" type="ORF">LACBIDRAFT_308032</name>
</gene>
<sequence length="160" mass="17100">MAFGNTLLALILGACLISALPGTVVTPNELLYSARDGGIKLLTVDAGSGKSMYAHTLSCYCYYFRRQLDTFLVPGWPQIVQYAKDTYGDDGLTYKVNPPGQPDYQAVVCTDQEQLLLISMQGASSCSTRNDTVAGSITGTTGSVTLSHIDTYTTVLEPGL</sequence>
<keyword evidence="3" id="KW-1185">Reference proteome</keyword>
<organism evidence="3">
    <name type="scientific">Laccaria bicolor (strain S238N-H82 / ATCC MYA-4686)</name>
    <name type="common">Bicoloured deceiver</name>
    <name type="synonym">Laccaria laccata var. bicolor</name>
    <dbReference type="NCBI Taxonomy" id="486041"/>
    <lineage>
        <taxon>Eukaryota</taxon>
        <taxon>Fungi</taxon>
        <taxon>Dikarya</taxon>
        <taxon>Basidiomycota</taxon>
        <taxon>Agaricomycotina</taxon>
        <taxon>Agaricomycetes</taxon>
        <taxon>Agaricomycetidae</taxon>
        <taxon>Agaricales</taxon>
        <taxon>Agaricineae</taxon>
        <taxon>Hydnangiaceae</taxon>
        <taxon>Laccaria</taxon>
    </lineage>
</organism>
<dbReference type="KEGG" id="lbc:LACBIDRAFT_308032"/>
<feature type="signal peptide" evidence="1">
    <location>
        <begin position="1"/>
        <end position="19"/>
    </location>
</feature>
<evidence type="ECO:0000256" key="1">
    <source>
        <dbReference type="SAM" id="SignalP"/>
    </source>
</evidence>
<evidence type="ECO:0000313" key="2">
    <source>
        <dbReference type="EMBL" id="EDR02782.1"/>
    </source>
</evidence>